<dbReference type="Pfam" id="PF00566">
    <property type="entry name" value="RabGAP-TBC"/>
    <property type="match status" value="1"/>
</dbReference>
<sequence length="916" mass="103771">MLPPWSRVTSSAADPTKGTSISHSDLPTPLPSSSYVPLQHDLTTQGSLQLGHGLLDEYDLSDSTKIFPEPSSTYPAISASHLPIDLQAMTVNKSGKSPATAGSSSPSGSFYAMSDDSEGDYNTIRSQRTGRGVKLLYSKSKVYVHPTASAKDNIAGFVALIQQKPSPNSSTASASTTAAPGRSEIDRKNLLLAWVPESSLGDAYDAYVKVDLAEGDSPPKQTYLVPPLPTASPSTSGLGTYAFAIPVNNIYSLLIRPPSVGWWFGSLVINTRAGESCPALFFHDSECQSTINQRKKLTKENFDPFGEQGQVFWGGDEVLRWLKRYVDVHRSAEANVYLIEPNEEDKRAFASSPQGSSERANADRVKKALEGDKKQSEPWDSGMDPVTKALKEVRWNFLEKLSQVTTFTRRTAQSVAENKNVPPQVRRLMQNPDVQTVQDEFDSARLYLARWAMGIAEQSEKERNQRIWTAKDVLQTEDTELGEFEILDMDLNKLSLTDRRKTVTKKEWDGFFNSTNGRLQLTVDEVKERIFHGGLDPDDGVRKEAWLFLLGVYEWDSSREERQAKMNSLRDEYIRLKGAWWERMMDGEGTLEEREWWKDQKLRIEKDVHRTDRHMPLFEGEDIPHPDPTSPFAEIGTNVHMEQMKDMLLTYNEYNRDLGYVQGMSDLLAPIYAVMQDDAVAFWGFVGFMERMERNFLRDQSGMRLQLTTLDHLVQLIDPKLYLHLQSVDSTNFFFFFRMLLVWYKREFEWNDTLRLWEGLWTDYLSANFHLFIALAILEKHRDVIMEHLKGFDEVLKYINELSNTIDLESTMVRAEALFRRFQRVVEAVDKKKNFPDIPQRKASAGQPSSPPQIGTTSPKQQKGKQTVGDHVAQIAGVEKEKVISPELRDLLSRQVKKLDKKDIQAHGGGVGNPAK</sequence>
<dbReference type="Proteomes" id="UP000308133">
    <property type="component" value="Unassembled WGS sequence"/>
</dbReference>
<evidence type="ECO:0000313" key="6">
    <source>
        <dbReference type="EMBL" id="TKX24418.1"/>
    </source>
</evidence>
<feature type="compositionally biased region" description="Polar residues" evidence="4">
    <location>
        <begin position="7"/>
        <end position="38"/>
    </location>
</feature>
<dbReference type="PANTHER" id="PTHR22957:SF502">
    <property type="entry name" value="SMALL G PROTEIN SIGNALING MODULATOR 2-RELATED"/>
    <property type="match status" value="1"/>
</dbReference>
<organism evidence="6 7">
    <name type="scientific">Elsinoe australis</name>
    <dbReference type="NCBI Taxonomy" id="40998"/>
    <lineage>
        <taxon>Eukaryota</taxon>
        <taxon>Fungi</taxon>
        <taxon>Dikarya</taxon>
        <taxon>Ascomycota</taxon>
        <taxon>Pezizomycotina</taxon>
        <taxon>Dothideomycetes</taxon>
        <taxon>Dothideomycetidae</taxon>
        <taxon>Myriangiales</taxon>
        <taxon>Elsinoaceae</taxon>
        <taxon>Elsinoe</taxon>
    </lineage>
</organism>
<evidence type="ECO:0000259" key="5">
    <source>
        <dbReference type="PROSITE" id="PS50086"/>
    </source>
</evidence>
<evidence type="ECO:0000256" key="3">
    <source>
        <dbReference type="ARBA" id="ARBA00082648"/>
    </source>
</evidence>
<proteinExistence type="predicted"/>
<dbReference type="InterPro" id="IPR000195">
    <property type="entry name" value="Rab-GAP-TBC_dom"/>
</dbReference>
<evidence type="ECO:0000256" key="2">
    <source>
        <dbReference type="ARBA" id="ARBA00072091"/>
    </source>
</evidence>
<feature type="region of interest" description="Disordered" evidence="4">
    <location>
        <begin position="347"/>
        <end position="384"/>
    </location>
</feature>
<dbReference type="GO" id="GO:0005737">
    <property type="term" value="C:cytoplasm"/>
    <property type="evidence" value="ECO:0007669"/>
    <property type="project" value="UniProtKB-ARBA"/>
</dbReference>
<dbReference type="Gene3D" id="1.10.472.80">
    <property type="entry name" value="Ypt/Rab-GAP domain of gyp1p, domain 3"/>
    <property type="match status" value="1"/>
</dbReference>
<feature type="region of interest" description="Disordered" evidence="4">
    <location>
        <begin position="1"/>
        <end position="38"/>
    </location>
</feature>
<feature type="compositionally biased region" description="Basic and acidic residues" evidence="4">
    <location>
        <begin position="360"/>
        <end position="377"/>
    </location>
</feature>
<accession>A0A4U7B015</accession>
<feature type="region of interest" description="Disordered" evidence="4">
    <location>
        <begin position="93"/>
        <end position="114"/>
    </location>
</feature>
<reference evidence="6 7" key="1">
    <citation type="submission" date="2018-02" db="EMBL/GenBank/DDBJ databases">
        <title>Draft genome sequences of Elsinoe sp., causing black scab on jojoba.</title>
        <authorList>
            <person name="Stodart B."/>
            <person name="Jeffress S."/>
            <person name="Ash G."/>
            <person name="Arun Chinnappa K."/>
        </authorList>
    </citation>
    <scope>NUCLEOTIDE SEQUENCE [LARGE SCALE GENOMIC DNA]</scope>
    <source>
        <strain evidence="6 7">Hillstone_2</strain>
    </source>
</reference>
<keyword evidence="1" id="KW-0343">GTPase activation</keyword>
<dbReference type="EMBL" id="PTQR01000041">
    <property type="protein sequence ID" value="TKX24418.1"/>
    <property type="molecule type" value="Genomic_DNA"/>
</dbReference>
<dbReference type="PANTHER" id="PTHR22957">
    <property type="entry name" value="TBC1 DOMAIN FAMILY MEMBER GTPASE-ACTIVATING PROTEIN"/>
    <property type="match status" value="1"/>
</dbReference>
<dbReference type="AlphaFoldDB" id="A0A4U7B015"/>
<dbReference type="PROSITE" id="PS50086">
    <property type="entry name" value="TBC_RABGAP"/>
    <property type="match status" value="1"/>
</dbReference>
<gene>
    <name evidence="6" type="ORF">C1H76_3365</name>
</gene>
<feature type="domain" description="Rab-GAP TBC" evidence="5">
    <location>
        <begin position="536"/>
        <end position="764"/>
    </location>
</feature>
<feature type="region of interest" description="Disordered" evidence="4">
    <location>
        <begin position="837"/>
        <end position="871"/>
    </location>
</feature>
<evidence type="ECO:0000256" key="1">
    <source>
        <dbReference type="ARBA" id="ARBA00022468"/>
    </source>
</evidence>
<evidence type="ECO:0000256" key="4">
    <source>
        <dbReference type="SAM" id="MobiDB-lite"/>
    </source>
</evidence>
<feature type="compositionally biased region" description="Polar residues" evidence="4">
    <location>
        <begin position="846"/>
        <end position="865"/>
    </location>
</feature>
<comment type="caution">
    <text evidence="6">The sequence shown here is derived from an EMBL/GenBank/DDBJ whole genome shotgun (WGS) entry which is preliminary data.</text>
</comment>
<dbReference type="FunFam" id="1.10.472.80:FF:000005">
    <property type="entry name" value="TBC1 domain family member 15"/>
    <property type="match status" value="1"/>
</dbReference>
<dbReference type="SUPFAM" id="SSF47923">
    <property type="entry name" value="Ypt/Rab-GAP domain of gyp1p"/>
    <property type="match status" value="2"/>
</dbReference>
<dbReference type="InterPro" id="IPR035969">
    <property type="entry name" value="Rab-GAP_TBC_sf"/>
</dbReference>
<name>A0A4U7B015_9PEZI</name>
<dbReference type="FunFam" id="1.10.8.270:FF:000032">
    <property type="entry name" value="GTPase activating protein (Gyp7)"/>
    <property type="match status" value="1"/>
</dbReference>
<dbReference type="Gene3D" id="1.10.8.270">
    <property type="entry name" value="putative rabgap domain of human tbc1 domain family member 14 like domains"/>
    <property type="match status" value="1"/>
</dbReference>
<feature type="compositionally biased region" description="Low complexity" evidence="4">
    <location>
        <begin position="93"/>
        <end position="109"/>
    </location>
</feature>
<dbReference type="SMART" id="SM00164">
    <property type="entry name" value="TBC"/>
    <property type="match status" value="1"/>
</dbReference>
<dbReference type="GO" id="GO:0005096">
    <property type="term" value="F:GTPase activator activity"/>
    <property type="evidence" value="ECO:0007669"/>
    <property type="project" value="UniProtKB-KW"/>
</dbReference>
<protein>
    <recommendedName>
        <fullName evidence="2">GTPase-activating protein GYP7</fullName>
    </recommendedName>
    <alternativeName>
        <fullName evidence="3">GAP for YPT7</fullName>
    </alternativeName>
</protein>
<evidence type="ECO:0000313" key="7">
    <source>
        <dbReference type="Proteomes" id="UP000308133"/>
    </source>
</evidence>